<dbReference type="PDBsum" id="3VXI"/>
<feature type="binding site" evidence="13 14">
    <location>
        <position position="228"/>
    </location>
    <ligand>
        <name>heme b</name>
        <dbReference type="ChEBI" id="CHEBI:60344"/>
    </ligand>
</feature>
<name>Q8WZK8_9APHY</name>
<evidence type="ECO:0000256" key="6">
    <source>
        <dbReference type="ARBA" id="ARBA00023002"/>
    </source>
</evidence>
<evidence type="ECO:0000256" key="7">
    <source>
        <dbReference type="ARBA" id="ARBA00023004"/>
    </source>
</evidence>
<dbReference type="PDB" id="3MM1">
    <property type="method" value="X-ray"/>
    <property type="resolution" value="1.42 A"/>
    <property type="chains" value="A=57-498"/>
</dbReference>
<reference evidence="12" key="1">
    <citation type="submission" date="1998-04" db="EMBL/GenBank/DDBJ databases">
        <title>Cloning and sequence analysis of a novel decolorizing enzyme, peroxidase gene dyp from Geotrichum candidum Dec 1.</title>
        <authorList>
            <person name="Sugano Y."/>
            <person name="Sasaki K."/>
            <person name="Shoda M."/>
        </authorList>
    </citation>
    <scope>NUCLEOTIDE SEQUENCE</scope>
    <source>
        <strain evidence="12">Dec 1</strain>
    </source>
</reference>
<keyword evidence="13 14" id="KW-0002">3D-structure</keyword>
<dbReference type="PDB" id="3MM3">
    <property type="method" value="X-ray"/>
    <property type="resolution" value="1.40 A"/>
    <property type="chains" value="A=57-498"/>
</dbReference>
<evidence type="ECO:0000256" key="5">
    <source>
        <dbReference type="ARBA" id="ARBA00022729"/>
    </source>
</evidence>
<dbReference type="PDB" id="2D3Q">
    <property type="method" value="X-ray"/>
    <property type="resolution" value="2.80 A"/>
    <property type="chains" value="A/B=57-498"/>
</dbReference>
<dbReference type="GO" id="GO:0020037">
    <property type="term" value="F:heme binding"/>
    <property type="evidence" value="ECO:0007669"/>
    <property type="project" value="InterPro"/>
</dbReference>
<evidence type="ECO:0007829" key="15">
    <source>
        <dbReference type="PDB" id="3MM1"/>
    </source>
</evidence>
<evidence type="ECO:0000256" key="2">
    <source>
        <dbReference type="ARBA" id="ARBA00022559"/>
    </source>
</evidence>
<dbReference type="PDBsum" id="3MM2"/>
<keyword evidence="6" id="KW-0560">Oxidoreductase</keyword>
<evidence type="ECO:0000256" key="4">
    <source>
        <dbReference type="ARBA" id="ARBA00022723"/>
    </source>
</evidence>
<protein>
    <submittedName>
        <fullName evidence="12">DyP</fullName>
    </submittedName>
</protein>
<dbReference type="Pfam" id="PF20628">
    <property type="entry name" value="Dyp_perox_C"/>
    <property type="match status" value="1"/>
</dbReference>
<organism evidence="12">
    <name type="scientific">Bjerkandera adusta</name>
    <dbReference type="NCBI Taxonomy" id="5331"/>
    <lineage>
        <taxon>Eukaryota</taxon>
        <taxon>Fungi</taxon>
        <taxon>Dikarya</taxon>
        <taxon>Basidiomycota</taxon>
        <taxon>Agaricomycotina</taxon>
        <taxon>Agaricomycetes</taxon>
        <taxon>Polyporales</taxon>
        <taxon>Phanerochaetaceae</taxon>
        <taxon>Bjerkandera</taxon>
    </lineage>
</organism>
<keyword evidence="5 9" id="KW-0732">Signal</keyword>
<dbReference type="InterPro" id="IPR011008">
    <property type="entry name" value="Dimeric_a/b-barrel"/>
</dbReference>
<feature type="domain" description="DyP dimeric alpha+beta barrel" evidence="11">
    <location>
        <begin position="66"/>
        <end position="214"/>
    </location>
</feature>
<evidence type="ECO:0007829" key="13">
    <source>
        <dbReference type="PDB" id="2D3Q"/>
    </source>
</evidence>
<dbReference type="GO" id="GO:0004601">
    <property type="term" value="F:peroxidase activity"/>
    <property type="evidence" value="ECO:0007669"/>
    <property type="project" value="UniProtKB-KW"/>
</dbReference>
<evidence type="ECO:0000259" key="11">
    <source>
        <dbReference type="Pfam" id="PF21105"/>
    </source>
</evidence>
<evidence type="ECO:0000259" key="10">
    <source>
        <dbReference type="Pfam" id="PF20628"/>
    </source>
</evidence>
<feature type="binding site" evidence="13 14">
    <location>
        <position position="385"/>
    </location>
    <ligand>
        <name>heme b</name>
        <dbReference type="ChEBI" id="CHEBI:60344"/>
    </ligand>
</feature>
<gene>
    <name evidence="12" type="primary">dyp</name>
</gene>
<dbReference type="EMBL" id="AB013135">
    <property type="protein sequence ID" value="BAA77283.1"/>
    <property type="molecule type" value="mRNA"/>
</dbReference>
<reference evidence="17" key="3">
    <citation type="submission" date="2012-09" db="PDB data bank">
        <title>Dye-decolorizing peroxidase (DyP) complex with 2,6-dimethoxyphenol.</title>
        <authorList>
            <person name="Sugano Y."/>
            <person name="Yoshida T."/>
            <person name="Tsuge H."/>
        </authorList>
    </citation>
    <scope>X-RAY CRYSTALLOGRAPHY (1.39 ANGSTROMS) OF 57-498 IN COMPLEX WITH HEME B</scope>
    <scope>GLYCOSYLATION AT ASN-302</scope>
</reference>
<dbReference type="SUPFAM" id="SSF54909">
    <property type="entry name" value="Dimeric alpha+beta barrel"/>
    <property type="match status" value="1"/>
</dbReference>
<dbReference type="PeroxiBase" id="5096">
    <property type="entry name" value="TcuDyPrx01"/>
</dbReference>
<feature type="signal peptide" evidence="9">
    <location>
        <begin position="1"/>
        <end position="22"/>
    </location>
</feature>
<dbReference type="PANTHER" id="PTHR30521:SF4">
    <property type="entry name" value="DEFERROCHELATASE"/>
    <property type="match status" value="1"/>
</dbReference>
<evidence type="ECO:0000256" key="3">
    <source>
        <dbReference type="ARBA" id="ARBA00022617"/>
    </source>
</evidence>
<dbReference type="PANTHER" id="PTHR30521">
    <property type="entry name" value="DEFERROCHELATASE/PEROXIDASE"/>
    <property type="match status" value="1"/>
</dbReference>
<dbReference type="BRENDA" id="1.11.1.19">
    <property type="organism ID" value="864"/>
</dbReference>
<dbReference type="PDB" id="3MM2">
    <property type="method" value="X-ray"/>
    <property type="resolution" value="1.45 A"/>
    <property type="chains" value="A=57-498"/>
</dbReference>
<evidence type="ECO:0007829" key="17">
    <source>
        <dbReference type="PDB" id="3VXJ"/>
    </source>
</evidence>
<feature type="chain" id="PRO_5004316643" evidence="9">
    <location>
        <begin position="23"/>
        <end position="498"/>
    </location>
</feature>
<dbReference type="PDB" id="3VXJ">
    <property type="method" value="X-ray"/>
    <property type="resolution" value="1.39 A"/>
    <property type="chains" value="A=57-498"/>
</dbReference>
<dbReference type="PDB" id="3AFV">
    <property type="method" value="X-ray"/>
    <property type="resolution" value="1.40 A"/>
    <property type="chains" value="A=57-498"/>
</dbReference>
<dbReference type="InterPro" id="IPR048328">
    <property type="entry name" value="Dyp_perox_C"/>
</dbReference>
<dbReference type="GlyCosmos" id="Q8WZK8">
    <property type="glycosylation" value="1 site, No reported glycans"/>
</dbReference>
<dbReference type="EvolutionaryTrace" id="Q8WZK8"/>
<feature type="binding site" evidence="13 14">
    <location>
        <position position="319"/>
    </location>
    <ligand>
        <name>heme b</name>
        <dbReference type="ChEBI" id="CHEBI:60344"/>
    </ligand>
</feature>
<feature type="binding site" evidence="13 14">
    <location>
        <position position="364"/>
    </location>
    <ligand>
        <name>heme b</name>
        <dbReference type="ChEBI" id="CHEBI:60344"/>
        <note>axial binding residue</note>
    </ligand>
    <ligandPart>
        <name>Fe</name>
        <dbReference type="ChEBI" id="CHEBI:18248"/>
    </ligandPart>
</feature>
<feature type="binding site" evidence="13 14">
    <location>
        <position position="371"/>
    </location>
    <ligand>
        <name>heme b</name>
        <dbReference type="ChEBI" id="CHEBI:60344"/>
    </ligand>
</feature>
<sequence>MRLSLFVVSVAVLVGSSSHVNAAKLGARQTRTTPLLTNFPGQAPLPTLTQHTTESGANDTILPLNNIQGDILVGMKKQKERFVFFQVNDATSFKTALKTYVPERITSAAILISDPSQQPLAFVNLGFSNTGLQALGITDDLGDAQFPDGQFADAANLGDDLSQWVAPFTGTTIHGVFLIGSDQDDFLDQFTDDISSTFGSSITQVQALSGSARPGDQAGHEHFGFLDGISQPSVTGWETTVFPGQAVVPPGIILTGRDGDTGTRPSWALDGSFMAFRHFQQKVPEFNAYTLANAIPANSAGNLTQQEGAEFLGARMFGRWKSGAPIDLAPTADDPALGADPQRNNNFDYSDTLTDETRCPFGAHVRKTNPRQDLGGPVDTFHAMRSSIPYGPETSDAELASGVTAQDRGLLFVEYQSIIGNGFRFQQINWANNANFPFSKPITPGIEPIIGQTTPRTVGGLDPLNQNETFTVPLFVIPKGGEYFFLPSISALTATIAA</sequence>
<reference evidence="13 14" key="2">
    <citation type="journal article" date="2011" name="FEBS J.">
        <title>The catalytic mechanism of dye-decolorizing peroxidase DyP may require the swinging movement of an aspartic acid residue.</title>
        <authorList>
            <person name="Yoshida T."/>
            <person name="Tsuge H."/>
            <person name="Konno H."/>
            <person name="Hisabori T."/>
            <person name="Sugano Y."/>
        </authorList>
    </citation>
    <scope>X-RAY CRYSTALLOGRAPHY (1.40 ANGSTROMS) OF 57-498 IN COMPLEX WITH HEME B</scope>
    <scope>GLYCOSYLATION AT ASN-302</scope>
</reference>
<comment type="cofactor">
    <cofactor evidence="1">
        <name>heme b</name>
        <dbReference type="ChEBI" id="CHEBI:60344"/>
    </cofactor>
</comment>
<evidence type="ECO:0007829" key="14">
    <source>
        <dbReference type="PDB" id="3AFV"/>
    </source>
</evidence>
<dbReference type="PDBsum" id="3MM3"/>
<dbReference type="PDBsum" id="3MM1"/>
<evidence type="ECO:0000313" key="12">
    <source>
        <dbReference type="EMBL" id="BAA77283.1"/>
    </source>
</evidence>
<evidence type="ECO:0007829" key="16">
    <source>
        <dbReference type="PDB" id="3VXI"/>
    </source>
</evidence>
<dbReference type="PROSITE" id="PS51404">
    <property type="entry name" value="DYP_PEROXIDASE"/>
    <property type="match status" value="1"/>
</dbReference>
<dbReference type="NCBIfam" id="TIGR01413">
    <property type="entry name" value="Dyp_perox_fam"/>
    <property type="match status" value="1"/>
</dbReference>
<evidence type="ECO:0000256" key="1">
    <source>
        <dbReference type="ARBA" id="ARBA00001970"/>
    </source>
</evidence>
<dbReference type="Pfam" id="PF21105">
    <property type="entry name" value="DyP_N"/>
    <property type="match status" value="1"/>
</dbReference>
<dbReference type="AlphaFoldDB" id="Q8WZK8"/>
<keyword evidence="3 13" id="KW-0349">Heme</keyword>
<keyword evidence="2" id="KW-0575">Peroxidase</keyword>
<dbReference type="GO" id="GO:0046872">
    <property type="term" value="F:metal ion binding"/>
    <property type="evidence" value="ECO:0007669"/>
    <property type="project" value="UniProtKB-KW"/>
</dbReference>
<accession>Q8WZK8</accession>
<feature type="binding site" evidence="13 14">
    <location>
        <position position="369"/>
    </location>
    <ligand>
        <name>heme b</name>
        <dbReference type="ChEBI" id="CHEBI:60344"/>
    </ligand>
</feature>
<feature type="binding site" evidence="13 14">
    <location>
        <position position="230"/>
    </location>
    <ligand>
        <name>heme b</name>
        <dbReference type="ChEBI" id="CHEBI:60344"/>
    </ligand>
</feature>
<reference evidence="16" key="4">
    <citation type="submission" date="2012-09" db="PDB data bank">
        <title>Dye-decolorizing peroxidase (DyP) complex with ascorbic acid.</title>
        <authorList>
            <person name="Sugano Y."/>
            <person name="Yoshida T."/>
            <person name="Tsuge H."/>
        </authorList>
    </citation>
    <scope>X-RAY CRYSTALLOGRAPHY (1.50 ANGSTROMS) OF 57-498 IN COMPLEX WITH HEME B</scope>
</reference>
<feature type="glycosylation site" description="N-linked (GlcNAc...) asparagine" evidence="14 15">
    <location>
        <position position="302"/>
    </location>
</feature>
<dbReference type="GO" id="GO:0005829">
    <property type="term" value="C:cytosol"/>
    <property type="evidence" value="ECO:0007669"/>
    <property type="project" value="TreeGrafter"/>
</dbReference>
<keyword evidence="7 13" id="KW-0408">Iron</keyword>
<comment type="similarity">
    <text evidence="8">Belongs to the DyP-type peroxidase family.</text>
</comment>
<feature type="domain" description="Dyp-type peroxidase C-terminal" evidence="10">
    <location>
        <begin position="262"/>
        <end position="430"/>
    </location>
</feature>
<dbReference type="PDBsum" id="3VXJ"/>
<dbReference type="PDBsum" id="3AFV"/>
<evidence type="ECO:0000256" key="8">
    <source>
        <dbReference type="ARBA" id="ARBA00025737"/>
    </source>
</evidence>
<proteinExistence type="evidence at protein level"/>
<dbReference type="SMR" id="Q8WZK8"/>
<feature type="binding site" evidence="13 14">
    <location>
        <position position="229"/>
    </location>
    <ligand>
        <name>heme b</name>
        <dbReference type="ChEBI" id="CHEBI:60344"/>
    </ligand>
</feature>
<dbReference type="InterPro" id="IPR049509">
    <property type="entry name" value="DyP_N"/>
</dbReference>
<evidence type="ECO:0000256" key="9">
    <source>
        <dbReference type="SAM" id="SignalP"/>
    </source>
</evidence>
<dbReference type="InterPro" id="IPR006314">
    <property type="entry name" value="Dyp_peroxidase"/>
</dbReference>
<keyword evidence="4 13" id="KW-0479">Metal-binding</keyword>
<dbReference type="PDB" id="3VXI">
    <property type="method" value="X-ray"/>
    <property type="resolution" value="1.50 A"/>
    <property type="chains" value="A=57-498"/>
</dbReference>
<dbReference type="PDBsum" id="2D3Q"/>